<dbReference type="InterPro" id="IPR018376">
    <property type="entry name" value="Enoyl-CoA_hyd/isom_CS"/>
</dbReference>
<keyword evidence="9" id="KW-1185">Reference proteome</keyword>
<comment type="catalytic activity">
    <reaction evidence="6">
        <text>a 4-saturated-(3S)-3-hydroxyacyl-CoA = a (3E)-enoyl-CoA + H2O</text>
        <dbReference type="Rhea" id="RHEA:20724"/>
        <dbReference type="ChEBI" id="CHEBI:15377"/>
        <dbReference type="ChEBI" id="CHEBI:58521"/>
        <dbReference type="ChEBI" id="CHEBI:137480"/>
        <dbReference type="EC" id="4.2.1.17"/>
    </reaction>
</comment>
<dbReference type="Pfam" id="PF00378">
    <property type="entry name" value="ECH_1"/>
    <property type="match status" value="1"/>
</dbReference>
<evidence type="ECO:0000256" key="6">
    <source>
        <dbReference type="ARBA" id="ARBA00023717"/>
    </source>
</evidence>
<name>A0A1W9ZCE9_MYCAI</name>
<keyword evidence="4" id="KW-0443">Lipid metabolism</keyword>
<comment type="catalytic activity">
    <reaction evidence="5">
        <text>a (3S)-3-hydroxyacyl-CoA = a (2E)-enoyl-CoA + H2O</text>
        <dbReference type="Rhea" id="RHEA:16105"/>
        <dbReference type="ChEBI" id="CHEBI:15377"/>
        <dbReference type="ChEBI" id="CHEBI:57318"/>
        <dbReference type="ChEBI" id="CHEBI:58856"/>
        <dbReference type="EC" id="4.2.1.17"/>
    </reaction>
</comment>
<reference evidence="8 9" key="1">
    <citation type="submission" date="2016-12" db="EMBL/GenBank/DDBJ databases">
        <title>The new phylogeny of genus Mycobacterium.</title>
        <authorList>
            <person name="Tortoli E."/>
            <person name="Trovato A."/>
            <person name="Cirillo D.M."/>
        </authorList>
    </citation>
    <scope>NUCLEOTIDE SEQUENCE [LARGE SCALE GENOMIC DNA]</scope>
    <source>
        <strain evidence="8 9">DSM 45069</strain>
    </source>
</reference>
<evidence type="ECO:0000256" key="3">
    <source>
        <dbReference type="ARBA" id="ARBA00022832"/>
    </source>
</evidence>
<dbReference type="GO" id="GO:0004300">
    <property type="term" value="F:enoyl-CoA hydratase activity"/>
    <property type="evidence" value="ECO:0007669"/>
    <property type="project" value="UniProtKB-EC"/>
</dbReference>
<dbReference type="AlphaFoldDB" id="A0A1W9ZCE9"/>
<dbReference type="CDD" id="cd06558">
    <property type="entry name" value="crotonase-like"/>
    <property type="match status" value="1"/>
</dbReference>
<dbReference type="EMBL" id="MVHG01000055">
    <property type="protein sequence ID" value="ORA11296.1"/>
    <property type="molecule type" value="Genomic_DNA"/>
</dbReference>
<dbReference type="InterPro" id="IPR014748">
    <property type="entry name" value="Enoyl-CoA_hydra_C"/>
</dbReference>
<proteinExistence type="inferred from homology"/>
<dbReference type="InterPro" id="IPR001753">
    <property type="entry name" value="Enoyl-CoA_hydra/iso"/>
</dbReference>
<dbReference type="PROSITE" id="PS00166">
    <property type="entry name" value="ENOYL_COA_HYDRATASE"/>
    <property type="match status" value="1"/>
</dbReference>
<dbReference type="Proteomes" id="UP000192707">
    <property type="component" value="Unassembled WGS sequence"/>
</dbReference>
<comment type="caution">
    <text evidence="8">The sequence shown here is derived from an EMBL/GenBank/DDBJ whole genome shotgun (WGS) entry which is preliminary data.</text>
</comment>
<evidence type="ECO:0000256" key="1">
    <source>
        <dbReference type="ARBA" id="ARBA00002994"/>
    </source>
</evidence>
<dbReference type="GO" id="GO:0006631">
    <property type="term" value="P:fatty acid metabolic process"/>
    <property type="evidence" value="ECO:0007669"/>
    <property type="project" value="UniProtKB-KW"/>
</dbReference>
<evidence type="ECO:0000313" key="8">
    <source>
        <dbReference type="EMBL" id="ORA11296.1"/>
    </source>
</evidence>
<organism evidence="8 9">
    <name type="scientific">Mycobacterium arosiense ATCC BAA-1401 = DSM 45069</name>
    <dbReference type="NCBI Taxonomy" id="1265311"/>
    <lineage>
        <taxon>Bacteria</taxon>
        <taxon>Bacillati</taxon>
        <taxon>Actinomycetota</taxon>
        <taxon>Actinomycetes</taxon>
        <taxon>Mycobacteriales</taxon>
        <taxon>Mycobacteriaceae</taxon>
        <taxon>Mycobacterium</taxon>
        <taxon>Mycobacterium avium complex (MAC)</taxon>
    </lineage>
</organism>
<dbReference type="NCBIfam" id="NF005595">
    <property type="entry name" value="PRK07327.1"/>
    <property type="match status" value="1"/>
</dbReference>
<keyword evidence="3" id="KW-0276">Fatty acid metabolism</keyword>
<accession>A0A1W9ZCE9</accession>
<evidence type="ECO:0000313" key="9">
    <source>
        <dbReference type="Proteomes" id="UP000192707"/>
    </source>
</evidence>
<dbReference type="Gene3D" id="3.90.226.10">
    <property type="entry name" value="2-enoyl-CoA Hydratase, Chain A, domain 1"/>
    <property type="match status" value="1"/>
</dbReference>
<dbReference type="SUPFAM" id="SSF52096">
    <property type="entry name" value="ClpP/crotonase"/>
    <property type="match status" value="1"/>
</dbReference>
<dbReference type="Gene3D" id="1.10.12.10">
    <property type="entry name" value="Lyase 2-enoyl-coa Hydratase, Chain A, domain 2"/>
    <property type="match status" value="1"/>
</dbReference>
<comment type="function">
    <text evidence="1">Could possibly oxidize fatty acids using specific components.</text>
</comment>
<evidence type="ECO:0000256" key="2">
    <source>
        <dbReference type="ARBA" id="ARBA00005254"/>
    </source>
</evidence>
<dbReference type="PANTHER" id="PTHR43459">
    <property type="entry name" value="ENOYL-COA HYDRATASE"/>
    <property type="match status" value="1"/>
</dbReference>
<evidence type="ECO:0000256" key="7">
    <source>
        <dbReference type="RuleBase" id="RU003707"/>
    </source>
</evidence>
<dbReference type="InterPro" id="IPR029045">
    <property type="entry name" value="ClpP/crotonase-like_dom_sf"/>
</dbReference>
<comment type="similarity">
    <text evidence="2 7">Belongs to the enoyl-CoA hydratase/isomerase family.</text>
</comment>
<dbReference type="PANTHER" id="PTHR43459:SF3">
    <property type="entry name" value="ENOYL-COA HYDRATASE ECHA15 (ENOYL HYDRASE) (UNSATURATED ACYL-COA HYDRATASE) (CROTONASE)-RELATED"/>
    <property type="match status" value="1"/>
</dbReference>
<sequence length="278" mass="29839">MPMSNSTDLYSQFCALRCSYVEPGVLEIVLQGAGLNAVDAQMHRDLARVWRVVDEDPRASVIVVRGAGAGFCAGAQFDLLEEMAANFATRTRLLREARDLVYNLIDCSKPVISALHGPVVGAGLAVAVLADISIAGRNARLLDGHTRLGVAAGDHAVISWPILAGMAKAKYYLLTNEFLSGAEAERIGLVSLAVDDEEVVPTAMQVARRVLAQGPDATRWTKQSLNHWFRLMGAAFDASLALEFYGFAGPDLKEGLAALRHGRAPQWSAAPGADELRQ</sequence>
<gene>
    <name evidence="8" type="ORF">BST14_18900</name>
</gene>
<protein>
    <submittedName>
        <fullName evidence="8">Enoyl-CoA hydratase</fullName>
    </submittedName>
</protein>
<evidence type="ECO:0000256" key="5">
    <source>
        <dbReference type="ARBA" id="ARBA00023709"/>
    </source>
</evidence>
<evidence type="ECO:0000256" key="4">
    <source>
        <dbReference type="ARBA" id="ARBA00023098"/>
    </source>
</evidence>